<protein>
    <submittedName>
        <fullName evidence="2">Uncharacterized protein</fullName>
    </submittedName>
</protein>
<evidence type="ECO:0000313" key="3">
    <source>
        <dbReference type="Proteomes" id="UP000821866"/>
    </source>
</evidence>
<feature type="region of interest" description="Disordered" evidence="1">
    <location>
        <begin position="336"/>
        <end position="425"/>
    </location>
</feature>
<organism evidence="2 3">
    <name type="scientific">Rhipicephalus microplus</name>
    <name type="common">Cattle tick</name>
    <name type="synonym">Boophilus microplus</name>
    <dbReference type="NCBI Taxonomy" id="6941"/>
    <lineage>
        <taxon>Eukaryota</taxon>
        <taxon>Metazoa</taxon>
        <taxon>Ecdysozoa</taxon>
        <taxon>Arthropoda</taxon>
        <taxon>Chelicerata</taxon>
        <taxon>Arachnida</taxon>
        <taxon>Acari</taxon>
        <taxon>Parasitiformes</taxon>
        <taxon>Ixodida</taxon>
        <taxon>Ixodoidea</taxon>
        <taxon>Ixodidae</taxon>
        <taxon>Rhipicephalinae</taxon>
        <taxon>Rhipicephalus</taxon>
        <taxon>Boophilus</taxon>
    </lineage>
</organism>
<evidence type="ECO:0000313" key="2">
    <source>
        <dbReference type="EMBL" id="KAH8037724.1"/>
    </source>
</evidence>
<dbReference type="EMBL" id="JABSTU010000002">
    <property type="protein sequence ID" value="KAH8037724.1"/>
    <property type="molecule type" value="Genomic_DNA"/>
</dbReference>
<comment type="caution">
    <text evidence="2">The sequence shown here is derived from an EMBL/GenBank/DDBJ whole genome shotgun (WGS) entry which is preliminary data.</text>
</comment>
<dbReference type="AlphaFoldDB" id="A0A9J6EU45"/>
<proteinExistence type="predicted"/>
<feature type="compositionally biased region" description="Polar residues" evidence="1">
    <location>
        <begin position="367"/>
        <end position="388"/>
    </location>
</feature>
<reference evidence="2" key="1">
    <citation type="journal article" date="2020" name="Cell">
        <title>Large-Scale Comparative Analyses of Tick Genomes Elucidate Their Genetic Diversity and Vector Capacities.</title>
        <authorList>
            <consortium name="Tick Genome and Microbiome Consortium (TIGMIC)"/>
            <person name="Jia N."/>
            <person name="Wang J."/>
            <person name="Shi W."/>
            <person name="Du L."/>
            <person name="Sun Y."/>
            <person name="Zhan W."/>
            <person name="Jiang J.F."/>
            <person name="Wang Q."/>
            <person name="Zhang B."/>
            <person name="Ji P."/>
            <person name="Bell-Sakyi L."/>
            <person name="Cui X.M."/>
            <person name="Yuan T.T."/>
            <person name="Jiang B.G."/>
            <person name="Yang W.F."/>
            <person name="Lam T.T."/>
            <person name="Chang Q.C."/>
            <person name="Ding S.J."/>
            <person name="Wang X.J."/>
            <person name="Zhu J.G."/>
            <person name="Ruan X.D."/>
            <person name="Zhao L."/>
            <person name="Wei J.T."/>
            <person name="Ye R.Z."/>
            <person name="Que T.C."/>
            <person name="Du C.H."/>
            <person name="Zhou Y.H."/>
            <person name="Cheng J.X."/>
            <person name="Dai P.F."/>
            <person name="Guo W.B."/>
            <person name="Han X.H."/>
            <person name="Huang E.J."/>
            <person name="Li L.F."/>
            <person name="Wei W."/>
            <person name="Gao Y.C."/>
            <person name="Liu J.Z."/>
            <person name="Shao H.Z."/>
            <person name="Wang X."/>
            <person name="Wang C.C."/>
            <person name="Yang T.C."/>
            <person name="Huo Q.B."/>
            <person name="Li W."/>
            <person name="Chen H.Y."/>
            <person name="Chen S.E."/>
            <person name="Zhou L.G."/>
            <person name="Ni X.B."/>
            <person name="Tian J.H."/>
            <person name="Sheng Y."/>
            <person name="Liu T."/>
            <person name="Pan Y.S."/>
            <person name="Xia L.Y."/>
            <person name="Li J."/>
            <person name="Zhao F."/>
            <person name="Cao W.C."/>
        </authorList>
    </citation>
    <scope>NUCLEOTIDE SEQUENCE</scope>
    <source>
        <strain evidence="2">Rmic-2018</strain>
    </source>
</reference>
<keyword evidence="3" id="KW-1185">Reference proteome</keyword>
<feature type="compositionally biased region" description="Polar residues" evidence="1">
    <location>
        <begin position="97"/>
        <end position="110"/>
    </location>
</feature>
<evidence type="ECO:0000256" key="1">
    <source>
        <dbReference type="SAM" id="MobiDB-lite"/>
    </source>
</evidence>
<accession>A0A9J6EU45</accession>
<feature type="region of interest" description="Disordered" evidence="1">
    <location>
        <begin position="83"/>
        <end position="110"/>
    </location>
</feature>
<name>A0A9J6EU45_RHIMP</name>
<dbReference type="Proteomes" id="UP000821866">
    <property type="component" value="Chromosome 10"/>
</dbReference>
<gene>
    <name evidence="2" type="ORF">HPB51_016272</name>
</gene>
<reference evidence="2" key="2">
    <citation type="submission" date="2021-09" db="EMBL/GenBank/DDBJ databases">
        <authorList>
            <person name="Jia N."/>
            <person name="Wang J."/>
            <person name="Shi W."/>
            <person name="Du L."/>
            <person name="Sun Y."/>
            <person name="Zhan W."/>
            <person name="Jiang J."/>
            <person name="Wang Q."/>
            <person name="Zhang B."/>
            <person name="Ji P."/>
            <person name="Sakyi L.B."/>
            <person name="Cui X."/>
            <person name="Yuan T."/>
            <person name="Jiang B."/>
            <person name="Yang W."/>
            <person name="Lam T.T.-Y."/>
            <person name="Chang Q."/>
            <person name="Ding S."/>
            <person name="Wang X."/>
            <person name="Zhu J."/>
            <person name="Ruan X."/>
            <person name="Zhao L."/>
            <person name="Wei J."/>
            <person name="Que T."/>
            <person name="Du C."/>
            <person name="Cheng J."/>
            <person name="Dai P."/>
            <person name="Han X."/>
            <person name="Huang E."/>
            <person name="Gao Y."/>
            <person name="Liu J."/>
            <person name="Shao H."/>
            <person name="Ye R."/>
            <person name="Li L."/>
            <person name="Wei W."/>
            <person name="Wang X."/>
            <person name="Wang C."/>
            <person name="Huo Q."/>
            <person name="Li W."/>
            <person name="Guo W."/>
            <person name="Chen H."/>
            <person name="Chen S."/>
            <person name="Zhou L."/>
            <person name="Zhou L."/>
            <person name="Ni X."/>
            <person name="Tian J."/>
            <person name="Zhou Y."/>
            <person name="Sheng Y."/>
            <person name="Liu T."/>
            <person name="Pan Y."/>
            <person name="Xia L."/>
            <person name="Li J."/>
            <person name="Zhao F."/>
            <person name="Cao W."/>
        </authorList>
    </citation>
    <scope>NUCLEOTIDE SEQUENCE</scope>
    <source>
        <strain evidence="2">Rmic-2018</strain>
        <tissue evidence="2">Larvae</tissue>
    </source>
</reference>
<sequence length="425" mass="45884">MLQSAQAWQPEFDPPLPPFQTSRLDSWFEEFLVALYHNSIWIQELMYEVLEYHLPHDLKHHLTYFSWSPRPYDHLRDAVLKIYGPKHAPPPKHDTTAPGSSTSRTPLAPQPAQTITLPATGHIDSTPAAAACTIAFAAETWLAELSVLRDSTSSAGPADLPADSPPVQAPVEARDTTHTIDPEPAVTLHAISFPCKPVPAAQNLVDCQHPLTLSSMYPTEVQAPEHARLNVHDVLTMSGNSQGSMPGSPQVEHTVHSPTDAQPRVLLYEPPDKWQHLTGVLSSRPRVLAEVRATAGADREPVTQEYVTRRGAAPHASAPANVTQCVAVVEPPAPPAGAACTAPPPEKQGRQTLVSAEPRTTAGAVRSESSVNVPAQQDPSTTSQEVMNTSPTPPAPQTPTDRRNSLERAKKEKPRITGPSKGPVN</sequence>
<feature type="compositionally biased region" description="Basic and acidic residues" evidence="1">
    <location>
        <begin position="400"/>
        <end position="410"/>
    </location>
</feature>